<reference evidence="1" key="1">
    <citation type="journal article" date="2014" name="Int. J. Syst. Evol. Microbiol.">
        <title>Complete genome of a new Firmicutes species belonging to the dominant human colonic microbiota ('Ruminococcus bicirculans') reveals two chromosomes and a selective capacity to utilize plant glucans.</title>
        <authorList>
            <consortium name="NISC Comparative Sequencing Program"/>
            <person name="Wegmann U."/>
            <person name="Louis P."/>
            <person name="Goesmann A."/>
            <person name="Henrissat B."/>
            <person name="Duncan S.H."/>
            <person name="Flint H.J."/>
        </authorList>
    </citation>
    <scope>NUCLEOTIDE SEQUENCE</scope>
    <source>
        <strain evidence="1">JCM 9651</strain>
    </source>
</reference>
<dbReference type="RefSeq" id="WP_345033747.1">
    <property type="nucleotide sequence ID" value="NZ_BAAAYL010000001.1"/>
</dbReference>
<evidence type="ECO:0000313" key="2">
    <source>
        <dbReference type="EMBL" id="GAA3380293.1"/>
    </source>
</evidence>
<organism evidence="1 3">
    <name type="scientific">Streptomyces sannanensis</name>
    <dbReference type="NCBI Taxonomy" id="285536"/>
    <lineage>
        <taxon>Bacteria</taxon>
        <taxon>Bacillati</taxon>
        <taxon>Actinomycetota</taxon>
        <taxon>Actinomycetes</taxon>
        <taxon>Kitasatosporales</taxon>
        <taxon>Streptomycetaceae</taxon>
        <taxon>Streptomyces</taxon>
    </lineage>
</organism>
<dbReference type="InterPro" id="IPR029058">
    <property type="entry name" value="AB_hydrolase_fold"/>
</dbReference>
<evidence type="ECO:0000313" key="1">
    <source>
        <dbReference type="EMBL" id="GAA3367402.1"/>
    </source>
</evidence>
<sequence>MVAGVDKAIPAAVERWDYQRAGARRVVEVRGASHVVMIGHPDVVELLMEEAAAATR</sequence>
<keyword evidence="3" id="KW-1185">Reference proteome</keyword>
<dbReference type="Proteomes" id="UP001499990">
    <property type="component" value="Unassembled WGS sequence"/>
</dbReference>
<reference evidence="1" key="3">
    <citation type="submission" date="2023-12" db="EMBL/GenBank/DDBJ databases">
        <authorList>
            <person name="Sun Q."/>
            <person name="Inoue M."/>
        </authorList>
    </citation>
    <scope>NUCLEOTIDE SEQUENCE</scope>
    <source>
        <strain evidence="1">JCM 9651</strain>
    </source>
</reference>
<evidence type="ECO:0000313" key="3">
    <source>
        <dbReference type="Proteomes" id="UP001499990"/>
    </source>
</evidence>
<name>A0ABP6S3J2_9ACTN</name>
<accession>A0ABP6S3J2</accession>
<proteinExistence type="predicted"/>
<dbReference type="Gene3D" id="3.40.50.1820">
    <property type="entry name" value="alpha/beta hydrolase"/>
    <property type="match status" value="1"/>
</dbReference>
<protein>
    <recommendedName>
        <fullName evidence="4">Alpha/beta hydrolase</fullName>
    </recommendedName>
</protein>
<reference evidence="3" key="2">
    <citation type="journal article" date="2019" name="Int. J. Syst. Evol. Microbiol.">
        <title>The Global Catalogue of Microorganisms (GCM) 10K type strain sequencing project: providing services to taxonomists for standard genome sequencing and annotation.</title>
        <authorList>
            <consortium name="The Broad Institute Genomics Platform"/>
            <consortium name="The Broad Institute Genome Sequencing Center for Infectious Disease"/>
            <person name="Wu L."/>
            <person name="Ma J."/>
        </authorList>
    </citation>
    <scope>NUCLEOTIDE SEQUENCE [LARGE SCALE GENOMIC DNA]</scope>
    <source>
        <strain evidence="3">JCM 9651</strain>
    </source>
</reference>
<comment type="caution">
    <text evidence="1">The sequence shown here is derived from an EMBL/GenBank/DDBJ whole genome shotgun (WGS) entry which is preliminary data.</text>
</comment>
<evidence type="ECO:0008006" key="4">
    <source>
        <dbReference type="Google" id="ProtNLM"/>
    </source>
</evidence>
<dbReference type="EMBL" id="BAAAYL010000001">
    <property type="protein sequence ID" value="GAA3367402.1"/>
    <property type="molecule type" value="Genomic_DNA"/>
</dbReference>
<gene>
    <name evidence="1" type="ORF">GCM10020367_01510</name>
    <name evidence="2" type="ORF">GCM10020367_67330</name>
</gene>
<dbReference type="EMBL" id="BAAAYL010000001">
    <property type="protein sequence ID" value="GAA3380293.1"/>
    <property type="molecule type" value="Genomic_DNA"/>
</dbReference>